<dbReference type="SMART" id="SM00641">
    <property type="entry name" value="Glyco_25"/>
    <property type="match status" value="1"/>
</dbReference>
<comment type="similarity">
    <text evidence="1">Belongs to the glycosyl hydrolase 25 family.</text>
</comment>
<dbReference type="Gene3D" id="3.20.20.80">
    <property type="entry name" value="Glycosidases"/>
    <property type="match status" value="1"/>
</dbReference>
<proteinExistence type="inferred from homology"/>
<dbReference type="PROSITE" id="PS51904">
    <property type="entry name" value="GLYCOSYL_HYDROL_F25_2"/>
    <property type="match status" value="1"/>
</dbReference>
<dbReference type="PANTHER" id="PTHR34135">
    <property type="entry name" value="LYSOZYME"/>
    <property type="match status" value="1"/>
</dbReference>
<dbReference type="GO" id="GO:0016998">
    <property type="term" value="P:cell wall macromolecule catabolic process"/>
    <property type="evidence" value="ECO:0007669"/>
    <property type="project" value="InterPro"/>
</dbReference>
<accession>A0A2S8A6Z5</accession>
<organism evidence="5 6">
    <name type="scientific">Apibacter adventoris</name>
    <dbReference type="NCBI Taxonomy" id="1679466"/>
    <lineage>
        <taxon>Bacteria</taxon>
        <taxon>Pseudomonadati</taxon>
        <taxon>Bacteroidota</taxon>
        <taxon>Flavobacteriia</taxon>
        <taxon>Flavobacteriales</taxon>
        <taxon>Weeksellaceae</taxon>
        <taxon>Apibacter</taxon>
    </lineage>
</organism>
<dbReference type="AlphaFoldDB" id="A0A2S8A6Z5"/>
<dbReference type="GO" id="GO:0016052">
    <property type="term" value="P:carbohydrate catabolic process"/>
    <property type="evidence" value="ECO:0007669"/>
    <property type="project" value="TreeGrafter"/>
</dbReference>
<sequence length="286" mass="34272">MTTRKTMKKKKKNSNNIYKIYYWLTGIIIFISLIFFFRTTIIMYYYIIKEKFDKKEYVFNNLEKKRKKSEELKIQMTINRYRSYAFGIDISQHQGNINWDSLNLIKKDLPISFAFVRATRGIFYQDAFFNKNWKNLKQKNIIRGAYHYYDVNKSSTDQANNFINAVTLEKGDLPPVLDIEELPRKQSLTQLKKGILNWLEIVESKYKIKPIIYSNDAYFIHHIPDLDLSDYHIWVANYNPRDNPKHQQWSFWQFSEQGIINGITQNFVDLNVFKGDINDLKKITLH</sequence>
<evidence type="ECO:0000256" key="1">
    <source>
        <dbReference type="ARBA" id="ARBA00010646"/>
    </source>
</evidence>
<dbReference type="EMBL" id="PSZM01000046">
    <property type="protein sequence ID" value="PQL90334.1"/>
    <property type="molecule type" value="Genomic_DNA"/>
</dbReference>
<keyword evidence="4" id="KW-0472">Membrane</keyword>
<evidence type="ECO:0000256" key="3">
    <source>
        <dbReference type="ARBA" id="ARBA00023295"/>
    </source>
</evidence>
<evidence type="ECO:0000313" key="5">
    <source>
        <dbReference type="EMBL" id="PQL90334.1"/>
    </source>
</evidence>
<evidence type="ECO:0000256" key="2">
    <source>
        <dbReference type="ARBA" id="ARBA00022801"/>
    </source>
</evidence>
<name>A0A2S8A6Z5_9FLAO</name>
<dbReference type="OrthoDB" id="9798192at2"/>
<gene>
    <name evidence="5" type="ORF">C4S77_10570</name>
</gene>
<keyword evidence="3" id="KW-0326">Glycosidase</keyword>
<keyword evidence="2 5" id="KW-0378">Hydrolase</keyword>
<dbReference type="PANTHER" id="PTHR34135:SF2">
    <property type="entry name" value="LYSOZYME"/>
    <property type="match status" value="1"/>
</dbReference>
<dbReference type="InterPro" id="IPR018077">
    <property type="entry name" value="Glyco_hydro_fam25_subgr"/>
</dbReference>
<reference evidence="5 6" key="1">
    <citation type="submission" date="2018-02" db="EMBL/GenBank/DDBJ databases">
        <title>Genome sequences of Apibacter spp., gut symbionts of Asian honey bees.</title>
        <authorList>
            <person name="Kwong W.K."/>
            <person name="Steele M.I."/>
            <person name="Moran N.A."/>
        </authorList>
    </citation>
    <scope>NUCLEOTIDE SEQUENCE [LARGE SCALE GENOMIC DNA]</scope>
    <source>
        <strain evidence="6">wkB301</strain>
    </source>
</reference>
<feature type="transmembrane region" description="Helical" evidence="4">
    <location>
        <begin position="21"/>
        <end position="47"/>
    </location>
</feature>
<keyword evidence="4" id="KW-1133">Transmembrane helix</keyword>
<evidence type="ECO:0000313" key="6">
    <source>
        <dbReference type="Proteomes" id="UP000238042"/>
    </source>
</evidence>
<keyword evidence="6" id="KW-1185">Reference proteome</keyword>
<comment type="caution">
    <text evidence="5">The sequence shown here is derived from an EMBL/GenBank/DDBJ whole genome shotgun (WGS) entry which is preliminary data.</text>
</comment>
<dbReference type="Proteomes" id="UP000238042">
    <property type="component" value="Unassembled WGS sequence"/>
</dbReference>
<dbReference type="Pfam" id="PF01183">
    <property type="entry name" value="Glyco_hydro_25"/>
    <property type="match status" value="1"/>
</dbReference>
<dbReference type="GO" id="GO:0003796">
    <property type="term" value="F:lysozyme activity"/>
    <property type="evidence" value="ECO:0007669"/>
    <property type="project" value="InterPro"/>
</dbReference>
<protein>
    <submittedName>
        <fullName evidence="5">Glycoside hydrolase</fullName>
    </submittedName>
</protein>
<evidence type="ECO:0000256" key="4">
    <source>
        <dbReference type="SAM" id="Phobius"/>
    </source>
</evidence>
<dbReference type="InterPro" id="IPR017853">
    <property type="entry name" value="GH"/>
</dbReference>
<keyword evidence="4" id="KW-0812">Transmembrane</keyword>
<dbReference type="InterPro" id="IPR002053">
    <property type="entry name" value="Glyco_hydro_25"/>
</dbReference>
<dbReference type="GO" id="GO:0009253">
    <property type="term" value="P:peptidoglycan catabolic process"/>
    <property type="evidence" value="ECO:0007669"/>
    <property type="project" value="InterPro"/>
</dbReference>
<dbReference type="SUPFAM" id="SSF51445">
    <property type="entry name" value="(Trans)glycosidases"/>
    <property type="match status" value="1"/>
</dbReference>